<feature type="transmembrane region" description="Helical" evidence="1">
    <location>
        <begin position="132"/>
        <end position="151"/>
    </location>
</feature>
<dbReference type="Proteomes" id="UP000195981">
    <property type="component" value="Unassembled WGS sequence"/>
</dbReference>
<reference evidence="3 4" key="1">
    <citation type="submission" date="2017-02" db="EMBL/GenBank/DDBJ databases">
        <authorList>
            <person name="Peterson S.W."/>
        </authorList>
    </citation>
    <scope>NUCLEOTIDE SEQUENCE [LARGE SCALE GENOMIC DNA]</scope>
    <source>
        <strain evidence="3 4">CIP104813</strain>
    </source>
</reference>
<dbReference type="OrthoDB" id="5150323at2"/>
<keyword evidence="4" id="KW-1185">Reference proteome</keyword>
<feature type="domain" description="CAAX prenyl protease 2/Lysostaphin resistance protein A-like" evidence="2">
    <location>
        <begin position="129"/>
        <end position="215"/>
    </location>
</feature>
<evidence type="ECO:0000259" key="2">
    <source>
        <dbReference type="Pfam" id="PF02517"/>
    </source>
</evidence>
<dbReference type="RefSeq" id="WP_159458050.1">
    <property type="nucleotide sequence ID" value="NZ_FWFG01000092.1"/>
</dbReference>
<dbReference type="AlphaFoldDB" id="A0A1X6X472"/>
<sequence>MTAPPHDARRTAIAWTVAIAALIAGPLALSLTFASGEGDSATTAGTLAFVLSSLLLAAVWTTGGLAICALVHHRTAPMSPPMAGSRAVATAMILGVVFALACLVGGLVLHAIPSTRPWVDIALDTAESAPALLVLAIALIAGAAEEAFFRLALPRITRGSARWIIPTVLYALATLATGSIGLVLVAIPLGLVAMAALERTGRPWAPLLVHALWSLAMVGLFPLLVR</sequence>
<name>A0A1X6X472_9MICO</name>
<evidence type="ECO:0000313" key="3">
    <source>
        <dbReference type="EMBL" id="SLM93822.1"/>
    </source>
</evidence>
<feature type="transmembrane region" description="Helical" evidence="1">
    <location>
        <begin position="163"/>
        <end position="187"/>
    </location>
</feature>
<evidence type="ECO:0000313" key="4">
    <source>
        <dbReference type="Proteomes" id="UP000195981"/>
    </source>
</evidence>
<accession>A0A1X6X472</accession>
<dbReference type="GO" id="GO:0080120">
    <property type="term" value="P:CAAX-box protein maturation"/>
    <property type="evidence" value="ECO:0007669"/>
    <property type="project" value="UniProtKB-ARBA"/>
</dbReference>
<keyword evidence="1" id="KW-1133">Transmembrane helix</keyword>
<feature type="transmembrane region" description="Helical" evidence="1">
    <location>
        <begin position="91"/>
        <end position="112"/>
    </location>
</feature>
<dbReference type="GO" id="GO:0004175">
    <property type="term" value="F:endopeptidase activity"/>
    <property type="evidence" value="ECO:0007669"/>
    <property type="project" value="UniProtKB-ARBA"/>
</dbReference>
<feature type="transmembrane region" description="Helical" evidence="1">
    <location>
        <begin position="207"/>
        <end position="225"/>
    </location>
</feature>
<dbReference type="InterPro" id="IPR003675">
    <property type="entry name" value="Rce1/LyrA-like_dom"/>
</dbReference>
<keyword evidence="1" id="KW-0472">Membrane</keyword>
<feature type="transmembrane region" description="Helical" evidence="1">
    <location>
        <begin position="12"/>
        <end position="34"/>
    </location>
</feature>
<keyword evidence="1" id="KW-0812">Transmembrane</keyword>
<dbReference type="EMBL" id="FWFG01000092">
    <property type="protein sequence ID" value="SLM93822.1"/>
    <property type="molecule type" value="Genomic_DNA"/>
</dbReference>
<gene>
    <name evidence="3" type="ORF">FM110_10505</name>
</gene>
<proteinExistence type="predicted"/>
<protein>
    <submittedName>
        <fullName evidence="3">PROBABLE INTEGRAL MEMBRANE PROTEIN</fullName>
    </submittedName>
</protein>
<organism evidence="3 4">
    <name type="scientific">Brachybacterium nesterenkovii</name>
    <dbReference type="NCBI Taxonomy" id="47847"/>
    <lineage>
        <taxon>Bacteria</taxon>
        <taxon>Bacillati</taxon>
        <taxon>Actinomycetota</taxon>
        <taxon>Actinomycetes</taxon>
        <taxon>Micrococcales</taxon>
        <taxon>Dermabacteraceae</taxon>
        <taxon>Brachybacterium</taxon>
    </lineage>
</organism>
<evidence type="ECO:0000256" key="1">
    <source>
        <dbReference type="SAM" id="Phobius"/>
    </source>
</evidence>
<dbReference type="Pfam" id="PF02517">
    <property type="entry name" value="Rce1-like"/>
    <property type="match status" value="1"/>
</dbReference>
<feature type="transmembrane region" description="Helical" evidence="1">
    <location>
        <begin position="46"/>
        <end position="71"/>
    </location>
</feature>